<sequence length="245" mass="27300">MDLNELHPDAVFQALPRPTVLLDTDFVIRAANDAYLAATARSTDELVDVPMFDAFPDNPDDSDADGVANLNRSLEHVARSRHPHNMLVQRYDILDSVDGRWMLRYWSPLNIPVLDDGRVVGLLHQVEDITPLEKDLRRVMEGYRDIIQDGPLTDGDARRFADAARAFARSATDYQVMAEEIMNLRRALTSRATIDQAKGIVMAERRCTPEAAFEVLAALSQDTNVKLIDVAAALVYKAQGPVEQG</sequence>
<dbReference type="EMBL" id="BAAAJE010000004">
    <property type="protein sequence ID" value="GAA1133552.1"/>
    <property type="molecule type" value="Genomic_DNA"/>
</dbReference>
<evidence type="ECO:0000313" key="3">
    <source>
        <dbReference type="Proteomes" id="UP001499979"/>
    </source>
</evidence>
<dbReference type="SMART" id="SM01012">
    <property type="entry name" value="ANTAR"/>
    <property type="match status" value="1"/>
</dbReference>
<keyword evidence="3" id="KW-1185">Reference proteome</keyword>
<dbReference type="InterPro" id="IPR036388">
    <property type="entry name" value="WH-like_DNA-bd_sf"/>
</dbReference>
<dbReference type="Pfam" id="PF03861">
    <property type="entry name" value="ANTAR"/>
    <property type="match status" value="1"/>
</dbReference>
<dbReference type="InterPro" id="IPR011006">
    <property type="entry name" value="CheY-like_superfamily"/>
</dbReference>
<dbReference type="Proteomes" id="UP001499979">
    <property type="component" value="Unassembled WGS sequence"/>
</dbReference>
<dbReference type="RefSeq" id="WP_343906578.1">
    <property type="nucleotide sequence ID" value="NZ_BAAAJE010000004.1"/>
</dbReference>
<dbReference type="InterPro" id="IPR005561">
    <property type="entry name" value="ANTAR"/>
</dbReference>
<dbReference type="PROSITE" id="PS50921">
    <property type="entry name" value="ANTAR"/>
    <property type="match status" value="1"/>
</dbReference>
<dbReference type="SUPFAM" id="SSF55785">
    <property type="entry name" value="PYP-like sensor domain (PAS domain)"/>
    <property type="match status" value="1"/>
</dbReference>
<dbReference type="InterPro" id="IPR035965">
    <property type="entry name" value="PAS-like_dom_sf"/>
</dbReference>
<gene>
    <name evidence="2" type="ORF">GCM10009606_12130</name>
</gene>
<comment type="caution">
    <text evidence="2">The sequence shown here is derived from an EMBL/GenBank/DDBJ whole genome shotgun (WGS) entry which is preliminary data.</text>
</comment>
<feature type="domain" description="ANTAR" evidence="1">
    <location>
        <begin position="174"/>
        <end position="235"/>
    </location>
</feature>
<evidence type="ECO:0000259" key="1">
    <source>
        <dbReference type="PROSITE" id="PS50921"/>
    </source>
</evidence>
<proteinExistence type="predicted"/>
<reference evidence="2 3" key="1">
    <citation type="journal article" date="2019" name="Int. J. Syst. Evol. Microbiol.">
        <title>The Global Catalogue of Microorganisms (GCM) 10K type strain sequencing project: providing services to taxonomists for standard genome sequencing and annotation.</title>
        <authorList>
            <consortium name="The Broad Institute Genomics Platform"/>
            <consortium name="The Broad Institute Genome Sequencing Center for Infectious Disease"/>
            <person name="Wu L."/>
            <person name="Ma J."/>
        </authorList>
    </citation>
    <scope>NUCLEOTIDE SEQUENCE [LARGE SCALE GENOMIC DNA]</scope>
    <source>
        <strain evidence="2 3">JCM 11813</strain>
    </source>
</reference>
<organism evidence="2 3">
    <name type="scientific">Nocardioides aquiterrae</name>
    <dbReference type="NCBI Taxonomy" id="203799"/>
    <lineage>
        <taxon>Bacteria</taxon>
        <taxon>Bacillati</taxon>
        <taxon>Actinomycetota</taxon>
        <taxon>Actinomycetes</taxon>
        <taxon>Propionibacteriales</taxon>
        <taxon>Nocardioidaceae</taxon>
        <taxon>Nocardioides</taxon>
    </lineage>
</organism>
<dbReference type="Gene3D" id="3.30.450.20">
    <property type="entry name" value="PAS domain"/>
    <property type="match status" value="1"/>
</dbReference>
<protein>
    <recommendedName>
        <fullName evidence="1">ANTAR domain-containing protein</fullName>
    </recommendedName>
</protein>
<dbReference type="Pfam" id="PF08448">
    <property type="entry name" value="PAS_4"/>
    <property type="match status" value="1"/>
</dbReference>
<accession>A0ABN1UB35</accession>
<name>A0ABN1UB35_9ACTN</name>
<evidence type="ECO:0000313" key="2">
    <source>
        <dbReference type="EMBL" id="GAA1133552.1"/>
    </source>
</evidence>
<dbReference type="SUPFAM" id="SSF52172">
    <property type="entry name" value="CheY-like"/>
    <property type="match status" value="1"/>
</dbReference>
<dbReference type="Gene3D" id="1.10.10.10">
    <property type="entry name" value="Winged helix-like DNA-binding domain superfamily/Winged helix DNA-binding domain"/>
    <property type="match status" value="1"/>
</dbReference>
<dbReference type="InterPro" id="IPR013656">
    <property type="entry name" value="PAS_4"/>
</dbReference>